<evidence type="ECO:0000259" key="1">
    <source>
        <dbReference type="PROSITE" id="PS50994"/>
    </source>
</evidence>
<dbReference type="PANTHER" id="PTHR30347">
    <property type="entry name" value="POTASSIUM CHANNEL RELATED"/>
    <property type="match status" value="1"/>
</dbReference>
<dbReference type="InterPro" id="IPR012337">
    <property type="entry name" value="RNaseH-like_sf"/>
</dbReference>
<gene>
    <name evidence="2" type="ORF">TVD_05260</name>
</gene>
<keyword evidence="2" id="KW-0378">Hydrolase</keyword>
<dbReference type="Proteomes" id="UP000064201">
    <property type="component" value="Chromosome"/>
</dbReference>
<accession>A0A0G3G5N6</accession>
<dbReference type="SUPFAM" id="SSF46689">
    <property type="entry name" value="Homeodomain-like"/>
    <property type="match status" value="1"/>
</dbReference>
<dbReference type="OrthoDB" id="165456at2"/>
<dbReference type="InterPro" id="IPR038717">
    <property type="entry name" value="Tc1-like_DDE_dom"/>
</dbReference>
<dbReference type="GO" id="GO:0004519">
    <property type="term" value="F:endonuclease activity"/>
    <property type="evidence" value="ECO:0007669"/>
    <property type="project" value="UniProtKB-KW"/>
</dbReference>
<proteinExistence type="predicted"/>
<dbReference type="PROSITE" id="PS50994">
    <property type="entry name" value="INTEGRASE"/>
    <property type="match status" value="1"/>
</dbReference>
<keyword evidence="2" id="KW-0540">Nuclease</keyword>
<dbReference type="InterPro" id="IPR052702">
    <property type="entry name" value="MscS-like_channel"/>
</dbReference>
<feature type="domain" description="Integrase catalytic" evidence="1">
    <location>
        <begin position="188"/>
        <end position="349"/>
    </location>
</feature>
<reference evidence="2 3" key="1">
    <citation type="submission" date="2015-04" db="EMBL/GenBank/DDBJ databases">
        <title>Complete Sequence for the Genome of the Thioalkalivibrio versutus D301.</title>
        <authorList>
            <person name="Mu T."/>
            <person name="Zhou J."/>
            <person name="Xu X."/>
        </authorList>
    </citation>
    <scope>NUCLEOTIDE SEQUENCE [LARGE SCALE GENOMIC DNA]</scope>
    <source>
        <strain evidence="2 3">D301</strain>
    </source>
</reference>
<dbReference type="InterPro" id="IPR009057">
    <property type="entry name" value="Homeodomain-like_sf"/>
</dbReference>
<dbReference type="PATRIC" id="fig|106634.4.peg.1075"/>
<keyword evidence="2" id="KW-0255">Endonuclease</keyword>
<dbReference type="Pfam" id="PF13358">
    <property type="entry name" value="DDE_3"/>
    <property type="match status" value="1"/>
</dbReference>
<dbReference type="PANTHER" id="PTHR30347:SF1">
    <property type="entry name" value="MECHANOSENSITIVE CHANNEL MSCK"/>
    <property type="match status" value="1"/>
</dbReference>
<name>A0A0G3G5N6_9GAMM</name>
<dbReference type="KEGG" id="tvr:TVD_05260"/>
<dbReference type="EMBL" id="CP011367">
    <property type="protein sequence ID" value="AKJ94812.1"/>
    <property type="molecule type" value="Genomic_DNA"/>
</dbReference>
<dbReference type="GO" id="GO:0003676">
    <property type="term" value="F:nucleic acid binding"/>
    <property type="evidence" value="ECO:0007669"/>
    <property type="project" value="InterPro"/>
</dbReference>
<keyword evidence="3" id="KW-1185">Reference proteome</keyword>
<dbReference type="NCBIfam" id="NF033545">
    <property type="entry name" value="transpos_IS630"/>
    <property type="match status" value="1"/>
</dbReference>
<sequence length="362" mass="41797">MGRPIKTLTISEAERDELESWLRRRQMPAAEQQRARMILLSTRGLKASEIGARVGVSAETVSKWRKRFEQARIGGLTDAPRSGRPRTIDDDKVTEVINKTLQSKPDNATHWSTTLMAKETGLNAMAISRIWRAFGLKPHRLETFKLSTDPHFVAKVHDIVGLYMHPPDRALVLCVDEKSQIQALNRSQPALPLSFGHPETRTHDYLRHGTTTLFAALDVATGEVIGKLHRRHRAKEFLAFLNEIDRQVPDDLDVHLILDNYGTHKTEKVRAWFAARPRYHVHFTPTSASWINLVERFFALISQRWIKRQSHRSTRELEDSIREYLKTYNDEPRPFIWRKTADQIIASIARLTDRLDKNTNFC</sequence>
<dbReference type="AlphaFoldDB" id="A0A0G3G5N6"/>
<dbReference type="Pfam" id="PF13565">
    <property type="entry name" value="HTH_32"/>
    <property type="match status" value="1"/>
</dbReference>
<organism evidence="2 3">
    <name type="scientific">Thioalkalivibrio versutus</name>
    <dbReference type="NCBI Taxonomy" id="106634"/>
    <lineage>
        <taxon>Bacteria</taxon>
        <taxon>Pseudomonadati</taxon>
        <taxon>Pseudomonadota</taxon>
        <taxon>Gammaproteobacteria</taxon>
        <taxon>Chromatiales</taxon>
        <taxon>Ectothiorhodospiraceae</taxon>
        <taxon>Thioalkalivibrio</taxon>
    </lineage>
</organism>
<dbReference type="InterPro" id="IPR036397">
    <property type="entry name" value="RNaseH_sf"/>
</dbReference>
<dbReference type="Gene3D" id="3.30.420.10">
    <property type="entry name" value="Ribonuclease H-like superfamily/Ribonuclease H"/>
    <property type="match status" value="1"/>
</dbReference>
<evidence type="ECO:0000313" key="3">
    <source>
        <dbReference type="Proteomes" id="UP000064201"/>
    </source>
</evidence>
<dbReference type="RefSeq" id="WP_012981522.1">
    <property type="nucleotide sequence ID" value="NZ_CP011367.1"/>
</dbReference>
<dbReference type="GO" id="GO:0015074">
    <property type="term" value="P:DNA integration"/>
    <property type="evidence" value="ECO:0007669"/>
    <property type="project" value="InterPro"/>
</dbReference>
<evidence type="ECO:0000313" key="2">
    <source>
        <dbReference type="EMBL" id="AKJ94812.1"/>
    </source>
</evidence>
<dbReference type="InterPro" id="IPR047655">
    <property type="entry name" value="Transpos_IS630-like"/>
</dbReference>
<dbReference type="InterPro" id="IPR001584">
    <property type="entry name" value="Integrase_cat-core"/>
</dbReference>
<dbReference type="SUPFAM" id="SSF53098">
    <property type="entry name" value="Ribonuclease H-like"/>
    <property type="match status" value="1"/>
</dbReference>
<protein>
    <submittedName>
        <fullName evidence="2">Endonuclease DDE</fullName>
    </submittedName>
</protein>